<feature type="region of interest" description="Disordered" evidence="1">
    <location>
        <begin position="74"/>
        <end position="94"/>
    </location>
</feature>
<reference evidence="3" key="1">
    <citation type="submission" date="2016-04" db="EMBL/GenBank/DDBJ databases">
        <authorList>
            <person name="Guldener U."/>
            <person name="Guldener U."/>
        </authorList>
    </citation>
    <scope>NUCLEOTIDE SEQUENCE [LARGE SCALE GENOMIC DNA]</scope>
    <source>
        <strain evidence="3">UB2112</strain>
    </source>
</reference>
<proteinExistence type="predicted"/>
<dbReference type="EMBL" id="LT558120">
    <property type="protein sequence ID" value="SAM80608.1"/>
    <property type="molecule type" value="Genomic_DNA"/>
</dbReference>
<evidence type="ECO:0000256" key="1">
    <source>
        <dbReference type="SAM" id="MobiDB-lite"/>
    </source>
</evidence>
<accession>A0A1K0G168</accession>
<sequence length="94" mass="10517">MKCTASSHDLRDVVNPGWLSNTVIVDAMDASLQDLHIGVLNMKMAEAALEQRRSTAFAIMQGWQSPQAFRTCKKRPHVSSLLPARRRRQANKGN</sequence>
<name>A0A1K0G168_9BASI</name>
<feature type="compositionally biased region" description="Basic residues" evidence="1">
    <location>
        <begin position="84"/>
        <end position="94"/>
    </location>
</feature>
<organism evidence="2 3">
    <name type="scientific">Ustilago bromivora</name>
    <dbReference type="NCBI Taxonomy" id="307758"/>
    <lineage>
        <taxon>Eukaryota</taxon>
        <taxon>Fungi</taxon>
        <taxon>Dikarya</taxon>
        <taxon>Basidiomycota</taxon>
        <taxon>Ustilaginomycotina</taxon>
        <taxon>Ustilaginomycetes</taxon>
        <taxon>Ustilaginales</taxon>
        <taxon>Ustilaginaceae</taxon>
        <taxon>Ustilago</taxon>
    </lineage>
</organism>
<dbReference type="Proteomes" id="UP000179920">
    <property type="component" value="Chromosome IV"/>
</dbReference>
<gene>
    <name evidence="2" type="ORF">UBRO_20334</name>
</gene>
<evidence type="ECO:0000313" key="2">
    <source>
        <dbReference type="EMBL" id="SAM80608.1"/>
    </source>
</evidence>
<protein>
    <submittedName>
        <fullName evidence="2">Uncharacterized protein</fullName>
    </submittedName>
</protein>
<evidence type="ECO:0000313" key="3">
    <source>
        <dbReference type="Proteomes" id="UP000179920"/>
    </source>
</evidence>
<dbReference type="AlphaFoldDB" id="A0A1K0G168"/>